<dbReference type="InterPro" id="IPR016197">
    <property type="entry name" value="Chromo-like_dom_sf"/>
</dbReference>
<dbReference type="Proteomes" id="UP001152320">
    <property type="component" value="Chromosome 6"/>
</dbReference>
<sequence>MGDTSDTFLHKIYYDLSHPASFGGINKLYDEVKRDGRYNISRNAIREWLMGQNTYTLHKPVKKNFARNRVLVNAIDHQWEMDLADLSSLSRYNKGYKFLLTCIDVLSKFAWVIPLKNKSGRTLLQAVKKILSSGRKPQQIHTDRGTEFVNKLLQKYLKDKGIHFFTTNNETKASVVERFNRTLKSKMWKYFTHRNTLKYIDILPNLVKGYNHSYHRSIKLRPVEVTKDNEDRMWRTLYPGINIKASFKFNVGDRVRISKSKLKFEKGYLPNWSEEIFIIVKRKGKPVPVYKLTDWGGEPIEGNFYESELQKVNLAQGALFRVEKVLKKRKRNGRVEYLVKWKGYPTKFNSWVTDNFYVTLPSNSSFQYFPENTLASFKTQLAEPIVLNGSWEVSLCEIQYPFNWHNVTEHNCRVQLNDREICIPPGYYDTIQDVIDAFHDLLLEEERRHVKLFSTQNHNFKDRS</sequence>
<dbReference type="PANTHER" id="PTHR46585">
    <property type="entry name" value="INTEGRASE CORE DOMAIN CONTAINING PROTEIN"/>
    <property type="match status" value="1"/>
</dbReference>
<dbReference type="SUPFAM" id="SSF53098">
    <property type="entry name" value="Ribonuclease H-like"/>
    <property type="match status" value="1"/>
</dbReference>
<dbReference type="Gene3D" id="3.30.420.10">
    <property type="entry name" value="Ribonuclease H-like superfamily/Ribonuclease H"/>
    <property type="match status" value="1"/>
</dbReference>
<dbReference type="CDD" id="cd00024">
    <property type="entry name" value="CD_CSD"/>
    <property type="match status" value="1"/>
</dbReference>
<feature type="domain" description="Chromo" evidence="1">
    <location>
        <begin position="320"/>
        <end position="351"/>
    </location>
</feature>
<dbReference type="InterPro" id="IPR001584">
    <property type="entry name" value="Integrase_cat-core"/>
</dbReference>
<dbReference type="EMBL" id="JAIZAY010000006">
    <property type="protein sequence ID" value="KAJ8039625.1"/>
    <property type="molecule type" value="Genomic_DNA"/>
</dbReference>
<evidence type="ECO:0000313" key="3">
    <source>
        <dbReference type="EMBL" id="KAJ8039625.1"/>
    </source>
</evidence>
<keyword evidence="4" id="KW-1185">Reference proteome</keyword>
<dbReference type="AlphaFoldDB" id="A0A9Q1C726"/>
<dbReference type="PROSITE" id="PS50994">
    <property type="entry name" value="INTEGRASE"/>
    <property type="match status" value="1"/>
</dbReference>
<dbReference type="PANTHER" id="PTHR46585:SF1">
    <property type="entry name" value="CHROMO DOMAIN-CONTAINING PROTEIN"/>
    <property type="match status" value="1"/>
</dbReference>
<comment type="caution">
    <text evidence="3">The sequence shown here is derived from an EMBL/GenBank/DDBJ whole genome shotgun (WGS) entry which is preliminary data.</text>
</comment>
<proteinExistence type="predicted"/>
<dbReference type="InterPro" id="IPR000953">
    <property type="entry name" value="Chromo/chromo_shadow_dom"/>
</dbReference>
<dbReference type="Gene3D" id="2.40.50.40">
    <property type="match status" value="1"/>
</dbReference>
<accession>A0A9Q1C726</accession>
<dbReference type="GO" id="GO:0003676">
    <property type="term" value="F:nucleic acid binding"/>
    <property type="evidence" value="ECO:0007669"/>
    <property type="project" value="InterPro"/>
</dbReference>
<reference evidence="3" key="1">
    <citation type="submission" date="2021-10" db="EMBL/GenBank/DDBJ databases">
        <title>Tropical sea cucumber genome reveals ecological adaptation and Cuvierian tubules defense mechanism.</title>
        <authorList>
            <person name="Chen T."/>
        </authorList>
    </citation>
    <scope>NUCLEOTIDE SEQUENCE</scope>
    <source>
        <strain evidence="3">Nanhai2018</strain>
        <tissue evidence="3">Muscle</tissue>
    </source>
</reference>
<dbReference type="Pfam" id="PF00385">
    <property type="entry name" value="Chromo"/>
    <property type="match status" value="1"/>
</dbReference>
<dbReference type="InterPro" id="IPR036397">
    <property type="entry name" value="RNaseH_sf"/>
</dbReference>
<dbReference type="Pfam" id="PF00665">
    <property type="entry name" value="rve"/>
    <property type="match status" value="1"/>
</dbReference>
<dbReference type="PROSITE" id="PS50013">
    <property type="entry name" value="CHROMO_2"/>
    <property type="match status" value="1"/>
</dbReference>
<dbReference type="SMART" id="SM00298">
    <property type="entry name" value="CHROMO"/>
    <property type="match status" value="1"/>
</dbReference>
<dbReference type="GO" id="GO:0015074">
    <property type="term" value="P:DNA integration"/>
    <property type="evidence" value="ECO:0007669"/>
    <property type="project" value="InterPro"/>
</dbReference>
<dbReference type="OrthoDB" id="6408700at2759"/>
<name>A0A9Q1C726_HOLLE</name>
<gene>
    <name evidence="3" type="ORF">HOLleu_13676</name>
</gene>
<dbReference type="InterPro" id="IPR012337">
    <property type="entry name" value="RNaseH-like_sf"/>
</dbReference>
<dbReference type="SUPFAM" id="SSF54160">
    <property type="entry name" value="Chromo domain-like"/>
    <property type="match status" value="1"/>
</dbReference>
<organism evidence="3 4">
    <name type="scientific">Holothuria leucospilota</name>
    <name type="common">Black long sea cucumber</name>
    <name type="synonym">Mertensiothuria leucospilota</name>
    <dbReference type="NCBI Taxonomy" id="206669"/>
    <lineage>
        <taxon>Eukaryota</taxon>
        <taxon>Metazoa</taxon>
        <taxon>Echinodermata</taxon>
        <taxon>Eleutherozoa</taxon>
        <taxon>Echinozoa</taxon>
        <taxon>Holothuroidea</taxon>
        <taxon>Aspidochirotacea</taxon>
        <taxon>Aspidochirotida</taxon>
        <taxon>Holothuriidae</taxon>
        <taxon>Holothuria</taxon>
    </lineage>
</organism>
<feature type="domain" description="Integrase catalytic" evidence="2">
    <location>
        <begin position="56"/>
        <end position="230"/>
    </location>
</feature>
<dbReference type="InterPro" id="IPR023780">
    <property type="entry name" value="Chromo_domain"/>
</dbReference>
<evidence type="ECO:0000259" key="1">
    <source>
        <dbReference type="PROSITE" id="PS50013"/>
    </source>
</evidence>
<evidence type="ECO:0000259" key="2">
    <source>
        <dbReference type="PROSITE" id="PS50994"/>
    </source>
</evidence>
<evidence type="ECO:0000313" key="4">
    <source>
        <dbReference type="Proteomes" id="UP001152320"/>
    </source>
</evidence>
<protein>
    <submittedName>
        <fullName evidence="3">Uncharacterized protein</fullName>
    </submittedName>
</protein>